<sequence length="597" mass="63209">MDDTSRDAELENYLDALTDFVKKPSKSIPSVLEQLIQRIARHGEPLFPWFKLKPLIVMKLENVIEEYIEYNPHEEVPILPNVENVRFDDMRERLLKALESFNSAPFTIQRLCELLTEPKRYYRRSDKFMRGIEKNVQVVSTITPSGKRITSLFDLQKSPPMMNGIVPDPEASPSSDNNGFVRPDSDAFTSSPSSSSRVDAMNGVSRPYYNSDTMDAPLQFAYPLGQSMTSPATSMPSSDSSVRTDLNRLNGTHSKPHEAKAKETSEALPGVSSQDSAESDNTRLCEERTLGEDNVDNDTASVVSSSDAESFVGDSHRDEVEDEMEVDVASSGDAGSQRDREMEEVPAPPQSEQGKDGSGDVSTSESRQASTSESRQASGESTRDAEETGKADSSEATSASTPMECGEELSTNSEAASSEKQGSEELEDGSDQRDTNASSAAASPEEGQPEADVGAAGDAGPGDSLPGDAGPADSSNDAKSTPVEAAEENAGGSSEADSKASSPETPAASLESSPTLDRMAAVESSADAAAMTPSTQPSTDGVTDSTPTDSTSSSDNQSRGSPPVATDDGDAASSGDIANSEVCDEESQSAEGVSTQS</sequence>
<dbReference type="FunCoup" id="A0A7M7RB35">
    <property type="interactions" value="188"/>
</dbReference>
<dbReference type="OMA" id="QFKTYFL"/>
<feature type="compositionally biased region" description="Low complexity" evidence="2">
    <location>
        <begin position="227"/>
        <end position="241"/>
    </location>
</feature>
<dbReference type="InterPro" id="IPR015267">
    <property type="entry name" value="PPP4R2"/>
</dbReference>
<dbReference type="AlphaFoldDB" id="A0A7M7RB35"/>
<feature type="compositionally biased region" description="Polar residues" evidence="2">
    <location>
        <begin position="360"/>
        <end position="380"/>
    </location>
</feature>
<dbReference type="RefSeq" id="XP_783289.1">
    <property type="nucleotide sequence ID" value="XM_778196.5"/>
</dbReference>
<keyword evidence="4" id="KW-1185">Reference proteome</keyword>
<dbReference type="Proteomes" id="UP000007110">
    <property type="component" value="Unassembled WGS sequence"/>
</dbReference>
<dbReference type="InParanoid" id="A0A7M7RB35"/>
<dbReference type="PANTHER" id="PTHR16487:SF0">
    <property type="entry name" value="PROTEIN PHOSPHATASE 4 REGULATORY SUBUNIT 2-RELATED"/>
    <property type="match status" value="1"/>
</dbReference>
<feature type="compositionally biased region" description="Basic and acidic residues" evidence="2">
    <location>
        <begin position="255"/>
        <end position="265"/>
    </location>
</feature>
<name>A0A7M7RB35_STRPU</name>
<evidence type="ECO:0000313" key="4">
    <source>
        <dbReference type="Proteomes" id="UP000007110"/>
    </source>
</evidence>
<feature type="compositionally biased region" description="Low complexity" evidence="2">
    <location>
        <begin position="451"/>
        <end position="473"/>
    </location>
</feature>
<dbReference type="OrthoDB" id="341898at2759"/>
<protein>
    <recommendedName>
        <fullName evidence="5">Serine/threonine-protein phosphatase 4 regulatory subunit 2</fullName>
    </recommendedName>
</protein>
<dbReference type="Pfam" id="PF09184">
    <property type="entry name" value="PPP4R2"/>
    <property type="match status" value="1"/>
</dbReference>
<comment type="similarity">
    <text evidence="1">Belongs to the PPP4R2 family.</text>
</comment>
<dbReference type="GO" id="GO:0005737">
    <property type="term" value="C:cytoplasm"/>
    <property type="evidence" value="ECO:0000318"/>
    <property type="project" value="GO_Central"/>
</dbReference>
<feature type="compositionally biased region" description="Basic and acidic residues" evidence="2">
    <location>
        <begin position="280"/>
        <end position="291"/>
    </location>
</feature>
<dbReference type="GO" id="GO:0005634">
    <property type="term" value="C:nucleus"/>
    <property type="evidence" value="ECO:0000318"/>
    <property type="project" value="GO_Central"/>
</dbReference>
<evidence type="ECO:0000313" key="3">
    <source>
        <dbReference type="EnsemblMetazoa" id="XP_783289"/>
    </source>
</evidence>
<feature type="region of interest" description="Disordered" evidence="2">
    <location>
        <begin position="227"/>
        <end position="597"/>
    </location>
</feature>
<accession>A0A7M7RB35</accession>
<feature type="compositionally biased region" description="Polar residues" evidence="2">
    <location>
        <begin position="297"/>
        <end position="308"/>
    </location>
</feature>
<feature type="compositionally biased region" description="Low complexity" evidence="2">
    <location>
        <begin position="538"/>
        <end position="555"/>
    </location>
</feature>
<reference evidence="3" key="2">
    <citation type="submission" date="2021-01" db="UniProtKB">
        <authorList>
            <consortium name="EnsemblMetazoa"/>
        </authorList>
    </citation>
    <scope>IDENTIFICATION</scope>
</reference>
<feature type="compositionally biased region" description="Basic and acidic residues" evidence="2">
    <location>
        <begin position="381"/>
        <end position="393"/>
    </location>
</feature>
<dbReference type="KEGG" id="spu:578003"/>
<feature type="compositionally biased region" description="Low complexity" evidence="2">
    <location>
        <begin position="521"/>
        <end position="530"/>
    </location>
</feature>
<feature type="compositionally biased region" description="Polar residues" evidence="2">
    <location>
        <begin position="243"/>
        <end position="253"/>
    </location>
</feature>
<dbReference type="PANTHER" id="PTHR16487">
    <property type="entry name" value="PPP4R2-RELATED PROTEIN"/>
    <property type="match status" value="1"/>
</dbReference>
<feature type="compositionally biased region" description="Polar residues" evidence="2">
    <location>
        <begin position="409"/>
        <end position="420"/>
    </location>
</feature>
<evidence type="ECO:0008006" key="5">
    <source>
        <dbReference type="Google" id="ProtNLM"/>
    </source>
</evidence>
<reference evidence="4" key="1">
    <citation type="submission" date="2015-02" db="EMBL/GenBank/DDBJ databases">
        <title>Genome sequencing for Strongylocentrotus purpuratus.</title>
        <authorList>
            <person name="Murali S."/>
            <person name="Liu Y."/>
            <person name="Vee V."/>
            <person name="English A."/>
            <person name="Wang M."/>
            <person name="Skinner E."/>
            <person name="Han Y."/>
            <person name="Muzny D.M."/>
            <person name="Worley K.C."/>
            <person name="Gibbs R.A."/>
        </authorList>
    </citation>
    <scope>NUCLEOTIDE SEQUENCE</scope>
</reference>
<feature type="compositionally biased region" description="Polar residues" evidence="2">
    <location>
        <begin position="499"/>
        <end position="515"/>
    </location>
</feature>
<dbReference type="GO" id="GO:0030289">
    <property type="term" value="C:protein phosphatase 4 complex"/>
    <property type="evidence" value="ECO:0000318"/>
    <property type="project" value="GO_Central"/>
</dbReference>
<dbReference type="GeneID" id="578003"/>
<proteinExistence type="inferred from homology"/>
<feature type="region of interest" description="Disordered" evidence="2">
    <location>
        <begin position="160"/>
        <end position="200"/>
    </location>
</feature>
<organism evidence="3 4">
    <name type="scientific">Strongylocentrotus purpuratus</name>
    <name type="common">Purple sea urchin</name>
    <dbReference type="NCBI Taxonomy" id="7668"/>
    <lineage>
        <taxon>Eukaryota</taxon>
        <taxon>Metazoa</taxon>
        <taxon>Echinodermata</taxon>
        <taxon>Eleutherozoa</taxon>
        <taxon>Echinozoa</taxon>
        <taxon>Echinoidea</taxon>
        <taxon>Euechinoidea</taxon>
        <taxon>Echinacea</taxon>
        <taxon>Camarodonta</taxon>
        <taxon>Echinidea</taxon>
        <taxon>Strongylocentrotidae</taxon>
        <taxon>Strongylocentrotus</taxon>
    </lineage>
</organism>
<dbReference type="EnsemblMetazoa" id="XM_778196">
    <property type="protein sequence ID" value="XP_783289"/>
    <property type="gene ID" value="LOC578003"/>
</dbReference>
<evidence type="ECO:0000256" key="2">
    <source>
        <dbReference type="SAM" id="MobiDB-lite"/>
    </source>
</evidence>
<dbReference type="GO" id="GO:0019888">
    <property type="term" value="F:protein phosphatase regulator activity"/>
    <property type="evidence" value="ECO:0000318"/>
    <property type="project" value="GO_Central"/>
</dbReference>
<evidence type="ECO:0000256" key="1">
    <source>
        <dbReference type="ARBA" id="ARBA00009207"/>
    </source>
</evidence>